<dbReference type="SUPFAM" id="SSF88659">
    <property type="entry name" value="Sigma3 and sigma4 domains of RNA polymerase sigma factors"/>
    <property type="match status" value="1"/>
</dbReference>
<gene>
    <name evidence="1" type="ORF">OMM_12202</name>
</gene>
<dbReference type="InterPro" id="IPR014284">
    <property type="entry name" value="RNA_pol_sigma-70_dom"/>
</dbReference>
<dbReference type="InterPro" id="IPR013324">
    <property type="entry name" value="RNA_pol_sigma_r3/r4-like"/>
</dbReference>
<reference evidence="2" key="1">
    <citation type="submission" date="2012-11" db="EMBL/GenBank/DDBJ databases">
        <authorList>
            <person name="Lucero-Rivera Y.E."/>
            <person name="Tovar-Ramirez D."/>
        </authorList>
    </citation>
    <scope>NUCLEOTIDE SEQUENCE [LARGE SCALE GENOMIC DNA]</scope>
    <source>
        <strain evidence="2">Araruama</strain>
    </source>
</reference>
<name>A0A1V1NWM8_9BACT</name>
<sequence length="190" mass="22137">MSNTITTHQEKQILTACITNTKNAMEQFITTYGSLIDKKINNALYKMNVPISQSKVDMMRNEIFLHLFDNKCKTLKKFDLNRNTSLAAWLRAVTFNKVIDILRRRNILINNDQENLDNLEDHSLQNMNNKIMLQQAIEKLDQQEQLTIKYYLKDIPPEDIALMLQVSVNYVYNLKTSAIKNLKEIIGITL</sequence>
<evidence type="ECO:0000313" key="2">
    <source>
        <dbReference type="Proteomes" id="UP000189670"/>
    </source>
</evidence>
<dbReference type="Gene3D" id="1.10.1740.10">
    <property type="match status" value="1"/>
</dbReference>
<dbReference type="NCBIfam" id="TIGR02937">
    <property type="entry name" value="sigma70-ECF"/>
    <property type="match status" value="1"/>
</dbReference>
<dbReference type="GO" id="GO:0003700">
    <property type="term" value="F:DNA-binding transcription factor activity"/>
    <property type="evidence" value="ECO:0007669"/>
    <property type="project" value="InterPro"/>
</dbReference>
<dbReference type="Gene3D" id="1.10.10.10">
    <property type="entry name" value="Winged helix-like DNA-binding domain superfamily/Winged helix DNA-binding domain"/>
    <property type="match status" value="1"/>
</dbReference>
<dbReference type="AlphaFoldDB" id="A0A1V1NWM8"/>
<organism evidence="1 2">
    <name type="scientific">Candidatus Magnetoglobus multicellularis str. Araruama</name>
    <dbReference type="NCBI Taxonomy" id="890399"/>
    <lineage>
        <taxon>Bacteria</taxon>
        <taxon>Pseudomonadati</taxon>
        <taxon>Thermodesulfobacteriota</taxon>
        <taxon>Desulfobacteria</taxon>
        <taxon>Desulfobacterales</taxon>
        <taxon>Desulfobacteraceae</taxon>
        <taxon>Candidatus Magnetoglobus</taxon>
    </lineage>
</organism>
<dbReference type="InterPro" id="IPR036388">
    <property type="entry name" value="WH-like_DNA-bd_sf"/>
</dbReference>
<protein>
    <submittedName>
        <fullName evidence="1">RNA polymerase sigma-70 factor, ECF subfamily</fullName>
    </submittedName>
</protein>
<dbReference type="EMBL" id="ATBP01001678">
    <property type="protein sequence ID" value="ETR66896.1"/>
    <property type="molecule type" value="Genomic_DNA"/>
</dbReference>
<accession>A0A1V1NWM8</accession>
<dbReference type="Proteomes" id="UP000189670">
    <property type="component" value="Unassembled WGS sequence"/>
</dbReference>
<evidence type="ECO:0000313" key="1">
    <source>
        <dbReference type="EMBL" id="ETR66896.1"/>
    </source>
</evidence>
<dbReference type="GO" id="GO:0006352">
    <property type="term" value="P:DNA-templated transcription initiation"/>
    <property type="evidence" value="ECO:0007669"/>
    <property type="project" value="InterPro"/>
</dbReference>
<proteinExistence type="predicted"/>
<comment type="caution">
    <text evidence="1">The sequence shown here is derived from an EMBL/GenBank/DDBJ whole genome shotgun (WGS) entry which is preliminary data.</text>
</comment>